<accession>A0A7I8W569</accession>
<reference evidence="4 5" key="1">
    <citation type="submission" date="2020-08" db="EMBL/GenBank/DDBJ databases">
        <authorList>
            <person name="Hejnol A."/>
        </authorList>
    </citation>
    <scope>NUCLEOTIDE SEQUENCE [LARGE SCALE GENOMIC DNA]</scope>
</reference>
<dbReference type="Pfam" id="PF00168">
    <property type="entry name" value="C2"/>
    <property type="match status" value="2"/>
</dbReference>
<dbReference type="SUPFAM" id="SSF49562">
    <property type="entry name" value="C2 domain (Calcium/lipid-binding domain, CaLB)"/>
    <property type="match status" value="1"/>
</dbReference>
<protein>
    <submittedName>
        <fullName evidence="4">DgyrCDS11966</fullName>
    </submittedName>
</protein>
<evidence type="ECO:0000313" key="5">
    <source>
        <dbReference type="Proteomes" id="UP000549394"/>
    </source>
</evidence>
<dbReference type="GO" id="GO:0070382">
    <property type="term" value="C:exocytic vesicle"/>
    <property type="evidence" value="ECO:0007669"/>
    <property type="project" value="TreeGrafter"/>
</dbReference>
<gene>
    <name evidence="4" type="ORF">DGYR_LOCUS11300</name>
</gene>
<dbReference type="PANTHER" id="PTHR10024">
    <property type="entry name" value="SYNAPTOTAGMIN"/>
    <property type="match status" value="1"/>
</dbReference>
<keyword evidence="2" id="KW-0472">Membrane</keyword>
<dbReference type="AlphaFoldDB" id="A0A7I8W569"/>
<dbReference type="OrthoDB" id="10259057at2759"/>
<dbReference type="InterPro" id="IPR035892">
    <property type="entry name" value="C2_domain_sf"/>
</dbReference>
<feature type="compositionally biased region" description="Polar residues" evidence="1">
    <location>
        <begin position="100"/>
        <end position="109"/>
    </location>
</feature>
<dbReference type="Gene3D" id="2.60.40.150">
    <property type="entry name" value="C2 domain"/>
    <property type="match status" value="2"/>
</dbReference>
<dbReference type="GO" id="GO:0030276">
    <property type="term" value="F:clathrin binding"/>
    <property type="evidence" value="ECO:0007669"/>
    <property type="project" value="TreeGrafter"/>
</dbReference>
<keyword evidence="2" id="KW-0812">Transmembrane</keyword>
<dbReference type="EMBL" id="CAJFCJ010000019">
    <property type="protein sequence ID" value="CAD5123638.1"/>
    <property type="molecule type" value="Genomic_DNA"/>
</dbReference>
<dbReference type="GO" id="GO:0005509">
    <property type="term" value="F:calcium ion binding"/>
    <property type="evidence" value="ECO:0007669"/>
    <property type="project" value="TreeGrafter"/>
</dbReference>
<dbReference type="Proteomes" id="UP000549394">
    <property type="component" value="Unassembled WGS sequence"/>
</dbReference>
<evidence type="ECO:0000259" key="3">
    <source>
        <dbReference type="PROSITE" id="PS50004"/>
    </source>
</evidence>
<name>A0A7I8W569_9ANNE</name>
<dbReference type="GO" id="GO:0001786">
    <property type="term" value="F:phosphatidylserine binding"/>
    <property type="evidence" value="ECO:0007669"/>
    <property type="project" value="TreeGrafter"/>
</dbReference>
<comment type="caution">
    <text evidence="4">The sequence shown here is derived from an EMBL/GenBank/DDBJ whole genome shotgun (WGS) entry which is preliminary data.</text>
</comment>
<proteinExistence type="predicted"/>
<keyword evidence="5" id="KW-1185">Reference proteome</keyword>
<organism evidence="4 5">
    <name type="scientific">Dimorphilus gyrociliatus</name>
    <dbReference type="NCBI Taxonomy" id="2664684"/>
    <lineage>
        <taxon>Eukaryota</taxon>
        <taxon>Metazoa</taxon>
        <taxon>Spiralia</taxon>
        <taxon>Lophotrochozoa</taxon>
        <taxon>Annelida</taxon>
        <taxon>Polychaeta</taxon>
        <taxon>Polychaeta incertae sedis</taxon>
        <taxon>Dinophilidae</taxon>
        <taxon>Dimorphilus</taxon>
    </lineage>
</organism>
<feature type="transmembrane region" description="Helical" evidence="2">
    <location>
        <begin position="60"/>
        <end position="83"/>
    </location>
</feature>
<dbReference type="GO" id="GO:0000149">
    <property type="term" value="F:SNARE binding"/>
    <property type="evidence" value="ECO:0007669"/>
    <property type="project" value="TreeGrafter"/>
</dbReference>
<dbReference type="GO" id="GO:0017156">
    <property type="term" value="P:calcium-ion regulated exocytosis"/>
    <property type="evidence" value="ECO:0007669"/>
    <property type="project" value="TreeGrafter"/>
</dbReference>
<feature type="region of interest" description="Disordered" evidence="1">
    <location>
        <begin position="98"/>
        <end position="119"/>
    </location>
</feature>
<dbReference type="InterPro" id="IPR000008">
    <property type="entry name" value="C2_dom"/>
</dbReference>
<evidence type="ECO:0000256" key="1">
    <source>
        <dbReference type="SAM" id="MobiDB-lite"/>
    </source>
</evidence>
<feature type="domain" description="C2" evidence="3">
    <location>
        <begin position="149"/>
        <end position="269"/>
    </location>
</feature>
<sequence length="412" mass="47817">MQTNGFHLTETFLKGKSESIRFCFSAAYEGRHYDNDVIRMRVIASSVAVLYNRTIAHKRVHSGTTVGGVILAIVTVIGIYVIVRKRKKLSYESVKGVTRSAPNTRSSSPKPVHHLQNRSKSTCLALDRWKEYENDISDSCTSSDEDIRRGTVPTISLFLKKDTNCIELKVICINEITSSEEPLTKGVFVNIFLYDGNKEIKRQQTKTIDRSNVITFNETLYFQLKKRSKNYRIRISAYRIDRDRIRHELGHQVVPLEEIEDERYFTTELLPNLQLKDEKKTSEIEVSLMLTTNSIIIQPIRVIDGLPTTSEAYFKLTLFEHGHKKDRLLTEKKHMKELINLEDTYEFQISLTNLEDYSIRLDLIESLTEKERLIGRVTIGSYQYARGSGLEHWQDTYTNFGRHSRMLHKLKR</sequence>
<dbReference type="PROSITE" id="PS50004">
    <property type="entry name" value="C2"/>
    <property type="match status" value="1"/>
</dbReference>
<dbReference type="GO" id="GO:0005544">
    <property type="term" value="F:calcium-dependent phospholipid binding"/>
    <property type="evidence" value="ECO:0007669"/>
    <property type="project" value="TreeGrafter"/>
</dbReference>
<dbReference type="GO" id="GO:0005886">
    <property type="term" value="C:plasma membrane"/>
    <property type="evidence" value="ECO:0007669"/>
    <property type="project" value="TreeGrafter"/>
</dbReference>
<keyword evidence="2" id="KW-1133">Transmembrane helix</keyword>
<evidence type="ECO:0000313" key="4">
    <source>
        <dbReference type="EMBL" id="CAD5123638.1"/>
    </source>
</evidence>
<evidence type="ECO:0000256" key="2">
    <source>
        <dbReference type="SAM" id="Phobius"/>
    </source>
</evidence>